<dbReference type="InterPro" id="IPR052594">
    <property type="entry name" value="J_domain-containing_protein"/>
</dbReference>
<keyword evidence="3" id="KW-1185">Reference proteome</keyword>
<dbReference type="InterPro" id="IPR056453">
    <property type="entry name" value="HTH_DNAJC9"/>
</dbReference>
<dbReference type="InterPro" id="IPR018253">
    <property type="entry name" value="DnaJ_domain_CS"/>
</dbReference>
<protein>
    <recommendedName>
        <fullName evidence="1">J domain-containing protein</fullName>
    </recommendedName>
</protein>
<dbReference type="Pfam" id="PF23302">
    <property type="entry name" value="HTH_DNAJC9"/>
    <property type="match status" value="1"/>
</dbReference>
<dbReference type="PANTHER" id="PTHR44144">
    <property type="entry name" value="DNAJ HOMOLOG SUBFAMILY C MEMBER 9"/>
    <property type="match status" value="1"/>
</dbReference>
<organism evidence="2 3">
    <name type="scientific">Daphnia sinensis</name>
    <dbReference type="NCBI Taxonomy" id="1820382"/>
    <lineage>
        <taxon>Eukaryota</taxon>
        <taxon>Metazoa</taxon>
        <taxon>Ecdysozoa</taxon>
        <taxon>Arthropoda</taxon>
        <taxon>Crustacea</taxon>
        <taxon>Branchiopoda</taxon>
        <taxon>Diplostraca</taxon>
        <taxon>Cladocera</taxon>
        <taxon>Anomopoda</taxon>
        <taxon>Daphniidae</taxon>
        <taxon>Daphnia</taxon>
        <taxon>Daphnia similis group</taxon>
    </lineage>
</organism>
<comment type="caution">
    <text evidence="2">The sequence shown here is derived from an EMBL/GenBank/DDBJ whole genome shotgun (WGS) entry which is preliminary data.</text>
</comment>
<dbReference type="PROSITE" id="PS00636">
    <property type="entry name" value="DNAJ_1"/>
    <property type="match status" value="1"/>
</dbReference>
<dbReference type="InterPro" id="IPR036869">
    <property type="entry name" value="J_dom_sf"/>
</dbReference>
<name>A0AAD5PSR3_9CRUS</name>
<reference evidence="2 3" key="1">
    <citation type="submission" date="2022-05" db="EMBL/GenBank/DDBJ databases">
        <title>A multi-omics perspective on studying reproductive biology in Daphnia sinensis.</title>
        <authorList>
            <person name="Jia J."/>
        </authorList>
    </citation>
    <scope>NUCLEOTIDE SEQUENCE [LARGE SCALE GENOMIC DNA]</scope>
    <source>
        <strain evidence="2 3">WSL</strain>
    </source>
</reference>
<gene>
    <name evidence="2" type="ORF">GHT06_014860</name>
</gene>
<dbReference type="CDD" id="cd06257">
    <property type="entry name" value="DnaJ"/>
    <property type="match status" value="1"/>
</dbReference>
<dbReference type="PROSITE" id="PS50076">
    <property type="entry name" value="DNAJ_2"/>
    <property type="match status" value="1"/>
</dbReference>
<evidence type="ECO:0000259" key="1">
    <source>
        <dbReference type="PROSITE" id="PS50076"/>
    </source>
</evidence>
<dbReference type="AlphaFoldDB" id="A0AAD5PSR3"/>
<dbReference type="GO" id="GO:0005737">
    <property type="term" value="C:cytoplasm"/>
    <property type="evidence" value="ECO:0007669"/>
    <property type="project" value="TreeGrafter"/>
</dbReference>
<dbReference type="Gene3D" id="1.10.287.110">
    <property type="entry name" value="DnaJ domain"/>
    <property type="match status" value="1"/>
</dbReference>
<evidence type="ECO:0000313" key="2">
    <source>
        <dbReference type="EMBL" id="KAI9558107.1"/>
    </source>
</evidence>
<feature type="domain" description="J" evidence="1">
    <location>
        <begin position="15"/>
        <end position="87"/>
    </location>
</feature>
<dbReference type="GO" id="GO:0005634">
    <property type="term" value="C:nucleus"/>
    <property type="evidence" value="ECO:0007669"/>
    <property type="project" value="TreeGrafter"/>
</dbReference>
<dbReference type="SMART" id="SM00271">
    <property type="entry name" value="DnaJ"/>
    <property type="match status" value="1"/>
</dbReference>
<accession>A0AAD5PSR3</accession>
<dbReference type="EMBL" id="WJBH02000005">
    <property type="protein sequence ID" value="KAI9558107.1"/>
    <property type="molecule type" value="Genomic_DNA"/>
</dbReference>
<proteinExistence type="predicted"/>
<dbReference type="GO" id="GO:0031072">
    <property type="term" value="F:heat shock protein binding"/>
    <property type="evidence" value="ECO:0007669"/>
    <property type="project" value="TreeGrafter"/>
</dbReference>
<dbReference type="PRINTS" id="PR00625">
    <property type="entry name" value="JDOMAIN"/>
</dbReference>
<sequence length="207" mass="24531">MELTKICALYFHCSNFYDVFGIDKNTDRRSLKKAYFKRSLRFHPGLASERSQTDHEADEASEKFKTLFKIYSILSDRERKWVYDTTGCVWLDDELLRLDFDWVGHWSITFKKANDEAIMSFLNKYRGSQEETADIKQLFRLYKGNVPKIMNIVLCSTPDDINRIQDIVQFIISAHNPYPVKHLKEKKSVKRNALSEENPKKKRHREL</sequence>
<evidence type="ECO:0000313" key="3">
    <source>
        <dbReference type="Proteomes" id="UP000820818"/>
    </source>
</evidence>
<dbReference type="Pfam" id="PF00226">
    <property type="entry name" value="DnaJ"/>
    <property type="match status" value="1"/>
</dbReference>
<dbReference type="PANTHER" id="PTHR44144:SF1">
    <property type="entry name" value="DNAJ HOMOLOG SUBFAMILY C MEMBER 9"/>
    <property type="match status" value="1"/>
</dbReference>
<dbReference type="InterPro" id="IPR001623">
    <property type="entry name" value="DnaJ_domain"/>
</dbReference>
<dbReference type="SUPFAM" id="SSF46565">
    <property type="entry name" value="Chaperone J-domain"/>
    <property type="match status" value="1"/>
</dbReference>
<dbReference type="Proteomes" id="UP000820818">
    <property type="component" value="Linkage Group LG5"/>
</dbReference>